<evidence type="ECO:0000313" key="2">
    <source>
        <dbReference type="EMBL" id="RWR03563.1"/>
    </source>
</evidence>
<keyword evidence="3" id="KW-1185">Reference proteome</keyword>
<dbReference type="EMBL" id="JMEE01000001">
    <property type="protein sequence ID" value="RWR03563.1"/>
    <property type="molecule type" value="Genomic_DNA"/>
</dbReference>
<feature type="transmembrane region" description="Helical" evidence="1">
    <location>
        <begin position="21"/>
        <end position="42"/>
    </location>
</feature>
<dbReference type="InterPro" id="IPR019690">
    <property type="entry name" value="DUF2569"/>
</dbReference>
<organism evidence="2 3">
    <name type="scientific">[Pantoea] beijingensis</name>
    <dbReference type="NCBI Taxonomy" id="1324864"/>
    <lineage>
        <taxon>Bacteria</taxon>
        <taxon>Pseudomonadati</taxon>
        <taxon>Pseudomonadota</taxon>
        <taxon>Gammaproteobacteria</taxon>
        <taxon>Enterobacterales</taxon>
        <taxon>Erwiniaceae</taxon>
        <taxon>Erwinia</taxon>
    </lineage>
</organism>
<evidence type="ECO:0000313" key="3">
    <source>
        <dbReference type="Proteomes" id="UP000288794"/>
    </source>
</evidence>
<keyword evidence="1" id="KW-1133">Transmembrane helix</keyword>
<protein>
    <submittedName>
        <fullName evidence="2">Membrane protein</fullName>
    </submittedName>
</protein>
<feature type="transmembrane region" description="Helical" evidence="1">
    <location>
        <begin position="118"/>
        <end position="137"/>
    </location>
</feature>
<feature type="transmembrane region" description="Helical" evidence="1">
    <location>
        <begin position="94"/>
        <end position="112"/>
    </location>
</feature>
<sequence>MAVDNTSPVPIRIGGWLLLPLAWLIMTLLTSALVLAVYLSALVSPELRQALLHNAHSFTLQWSLSLGTSFLVWLYSIWVTWIFCKRSRRLPRHYIIWLLMTVLLALKTFAFSPVSDSAAIRTLLISLLAASILVPYFKRSQRVKKTFIEP</sequence>
<feature type="transmembrane region" description="Helical" evidence="1">
    <location>
        <begin position="62"/>
        <end position="82"/>
    </location>
</feature>
<comment type="caution">
    <text evidence="2">The sequence shown here is derived from an EMBL/GenBank/DDBJ whole genome shotgun (WGS) entry which is preliminary data.</text>
</comment>
<keyword evidence="1" id="KW-0472">Membrane</keyword>
<name>A0A443IHR1_9GAMM</name>
<dbReference type="Proteomes" id="UP000288794">
    <property type="component" value="Unassembled WGS sequence"/>
</dbReference>
<dbReference type="Pfam" id="PF10754">
    <property type="entry name" value="DUF2569"/>
    <property type="match status" value="1"/>
</dbReference>
<gene>
    <name evidence="2" type="ORF">ED28_00845</name>
</gene>
<proteinExistence type="predicted"/>
<evidence type="ECO:0000256" key="1">
    <source>
        <dbReference type="SAM" id="Phobius"/>
    </source>
</evidence>
<accession>A0A443IHR1</accession>
<reference evidence="2 3" key="1">
    <citation type="submission" date="2014-04" db="EMBL/GenBank/DDBJ databases">
        <title>Draft genome sequence of Pantoea beijingensis strain LMG 27579, an emerging pathogen to Pleurotus eryngii with potential industrial application.</title>
        <authorList>
            <person name="Xu F."/>
            <person name="Liu Y."/>
            <person name="Wang S."/>
            <person name="Yin Y."/>
            <person name="Ma Y."/>
            <person name="Zhao S."/>
            <person name="Rong C."/>
        </authorList>
    </citation>
    <scope>NUCLEOTIDE SEQUENCE [LARGE SCALE GENOMIC DNA]</scope>
    <source>
        <strain evidence="2 3">LMG 27579</strain>
    </source>
</reference>
<keyword evidence="1" id="KW-0812">Transmembrane</keyword>
<dbReference type="RefSeq" id="WP_128174368.1">
    <property type="nucleotide sequence ID" value="NZ_CP071409.1"/>
</dbReference>
<dbReference type="AlphaFoldDB" id="A0A443IHR1"/>